<evidence type="ECO:0000313" key="15">
    <source>
        <dbReference type="Proteomes" id="UP000006727"/>
    </source>
</evidence>
<dbReference type="PANTHER" id="PTHR33694">
    <property type="entry name" value="UDP-3-O-ACYL-N-ACETYLGLUCOSAMINE DEACETYLASE 1, MITOCHONDRIAL-RELATED"/>
    <property type="match status" value="1"/>
</dbReference>
<dbReference type="Gene3D" id="3.30.230.20">
    <property type="entry name" value="lpxc deacetylase, domain 1"/>
    <property type="match status" value="1"/>
</dbReference>
<dbReference type="InterPro" id="IPR011334">
    <property type="entry name" value="UDP-acyl_GlcNac_deAcase_C"/>
</dbReference>
<dbReference type="InterPro" id="IPR015870">
    <property type="entry name" value="UDP-acyl_N-AcGlcN_deAcase_N"/>
</dbReference>
<dbReference type="AlphaFoldDB" id="A0A2K1KSX2"/>
<evidence type="ECO:0000256" key="8">
    <source>
        <dbReference type="ARBA" id="ARBA00022801"/>
    </source>
</evidence>
<keyword evidence="6" id="KW-0441">Lipid A biosynthesis</keyword>
<evidence type="ECO:0000313" key="14">
    <source>
        <dbReference type="EnsemblPlants" id="PAC:32944668.CDS.1"/>
    </source>
</evidence>
<dbReference type="RefSeq" id="XP_024371821.1">
    <property type="nucleotide sequence ID" value="XM_024516053.2"/>
</dbReference>
<dbReference type="UniPathway" id="UPA00359">
    <property type="reaction ID" value="UER00478"/>
</dbReference>
<dbReference type="NCBIfam" id="TIGR00325">
    <property type="entry name" value="lpxC"/>
    <property type="match status" value="1"/>
</dbReference>
<evidence type="ECO:0000256" key="10">
    <source>
        <dbReference type="ARBA" id="ARBA00023098"/>
    </source>
</evidence>
<dbReference type="GO" id="GO:0009245">
    <property type="term" value="P:lipid A biosynthetic process"/>
    <property type="evidence" value="ECO:0000318"/>
    <property type="project" value="GO_Central"/>
</dbReference>
<dbReference type="OMA" id="IVFYRSD"/>
<comment type="catalytic activity">
    <reaction evidence="11">
        <text>a UDP-3-O-[(3R)-3-hydroxyacyl]-N-acetyl-alpha-D-glucosamine + H2O = a UDP-3-O-[(3R)-3-hydroxyacyl]-alpha-D-glucosamine + acetate</text>
        <dbReference type="Rhea" id="RHEA:67816"/>
        <dbReference type="ChEBI" id="CHEBI:15377"/>
        <dbReference type="ChEBI" id="CHEBI:30089"/>
        <dbReference type="ChEBI" id="CHEBI:137740"/>
        <dbReference type="ChEBI" id="CHEBI:173225"/>
        <dbReference type="EC" id="3.5.1.108"/>
    </reaction>
</comment>
<organism evidence="13">
    <name type="scientific">Physcomitrium patens</name>
    <name type="common">Spreading-leaved earth moss</name>
    <name type="synonym">Physcomitrella patens</name>
    <dbReference type="NCBI Taxonomy" id="3218"/>
    <lineage>
        <taxon>Eukaryota</taxon>
        <taxon>Viridiplantae</taxon>
        <taxon>Streptophyta</taxon>
        <taxon>Embryophyta</taxon>
        <taxon>Bryophyta</taxon>
        <taxon>Bryophytina</taxon>
        <taxon>Bryopsida</taxon>
        <taxon>Funariidae</taxon>
        <taxon>Funariales</taxon>
        <taxon>Funariaceae</taxon>
        <taxon>Physcomitrium</taxon>
    </lineage>
</organism>
<comment type="pathway">
    <text evidence="2">Glycolipid biosynthesis; lipid IV(A) biosynthesis; lipid IV(A) from (3R)-3-hydroxytetradecanoyl-[acyl-carrier-protein] and UDP-N-acetyl-alpha-D-glucosamine: step 2/6.</text>
</comment>
<keyword evidence="8" id="KW-0378">Hydrolase</keyword>
<evidence type="ECO:0000256" key="5">
    <source>
        <dbReference type="ARBA" id="ARBA00022516"/>
    </source>
</evidence>
<evidence type="ECO:0000256" key="7">
    <source>
        <dbReference type="ARBA" id="ARBA00022723"/>
    </source>
</evidence>
<dbReference type="GO" id="GO:2001289">
    <property type="term" value="P:lipid X metabolic process"/>
    <property type="evidence" value="ECO:0007669"/>
    <property type="project" value="UniProtKB-ARBA"/>
</dbReference>
<evidence type="ECO:0000256" key="9">
    <source>
        <dbReference type="ARBA" id="ARBA00022833"/>
    </source>
</evidence>
<dbReference type="EnsemblPlants" id="Pp3c3_1850V3.1">
    <property type="protein sequence ID" value="PAC:32944668.CDS.1"/>
    <property type="gene ID" value="Pp3c3_1850"/>
</dbReference>
<gene>
    <name evidence="14" type="primary">LOC112280499</name>
    <name evidence="13" type="ORF">PHYPA_003875</name>
</gene>
<proteinExistence type="inferred from homology"/>
<evidence type="ECO:0000313" key="13">
    <source>
        <dbReference type="EMBL" id="PNR56883.1"/>
    </source>
</evidence>
<dbReference type="PANTHER" id="PTHR33694:SF1">
    <property type="entry name" value="UDP-3-O-ACYL-N-ACETYLGLUCOSAMINE DEACETYLASE 1, MITOCHONDRIAL-RELATED"/>
    <property type="match status" value="1"/>
</dbReference>
<keyword evidence="10" id="KW-0443">Lipid metabolism</keyword>
<evidence type="ECO:0000256" key="1">
    <source>
        <dbReference type="ARBA" id="ARBA00001947"/>
    </source>
</evidence>
<dbReference type="GO" id="GO:0046872">
    <property type="term" value="F:metal ion binding"/>
    <property type="evidence" value="ECO:0007669"/>
    <property type="project" value="UniProtKB-KW"/>
</dbReference>
<dbReference type="Gramene" id="Pp3c3_1850V3.1">
    <property type="protein sequence ID" value="PAC:32944668.CDS.1"/>
    <property type="gene ID" value="Pp3c3_1850"/>
</dbReference>
<dbReference type="HAMAP" id="MF_00388">
    <property type="entry name" value="LpxC"/>
    <property type="match status" value="1"/>
</dbReference>
<keyword evidence="5" id="KW-0444">Lipid biosynthesis</keyword>
<keyword evidence="9" id="KW-0862">Zinc</keyword>
<evidence type="ECO:0000256" key="3">
    <source>
        <dbReference type="ARBA" id="ARBA00006170"/>
    </source>
</evidence>
<evidence type="ECO:0000256" key="12">
    <source>
        <dbReference type="ARBA" id="ARBA00024987"/>
    </source>
</evidence>
<dbReference type="EC" id="3.5.1.108" evidence="4"/>
<dbReference type="Proteomes" id="UP000006727">
    <property type="component" value="Chromosome 3"/>
</dbReference>
<keyword evidence="15" id="KW-1185">Reference proteome</keyword>
<dbReference type="GO" id="GO:0103117">
    <property type="term" value="F:UDP-3-O-acyl-N-acetylglucosamine deacetylase activity"/>
    <property type="evidence" value="ECO:0000318"/>
    <property type="project" value="GO_Central"/>
</dbReference>
<dbReference type="Gramene" id="Pp3c3_1850V3.2">
    <property type="protein sequence ID" value="PAC:32944669.CDS.1"/>
    <property type="gene ID" value="Pp3c3_1850"/>
</dbReference>
<evidence type="ECO:0000256" key="6">
    <source>
        <dbReference type="ARBA" id="ARBA00022556"/>
    </source>
</evidence>
<dbReference type="Pfam" id="PF03331">
    <property type="entry name" value="LpxC"/>
    <property type="match status" value="1"/>
</dbReference>
<sequence>MYASRNRFPMVRGAAIPLLSAMPSMRSLSYLAAIAASSSLSSSSSSSQQIGRASSRVSHVYRASQLQQTIATTATRIGVGLHSGQGATVKLVPARANEGRYFVKLHRKEPAVIVPAIVNNTIDTRLSTCLGRNGSTVRTVEHLMSALEGLGVDNCRIEIEGGNEVPLLDGSAREWVEAIEESGLSIAKDYAGFGSARNAYVLDSPITVHQGDSFVAAFPSPFTRLTYGIDFPHVPAIGLRWFCWTPSGPSSYKHEVAPARTFGIAEQLEQLRAAGLIKGGSLDNALVCSTEEGWLNPPLRFDDEPCRHKLLDLIGDLALCAAPGHPGLPIAHIVAFKASHALHVKFGAALLQHQMKLHNLVQV</sequence>
<dbReference type="EMBL" id="ABEU02000003">
    <property type="protein sequence ID" value="PNR56883.1"/>
    <property type="molecule type" value="Genomic_DNA"/>
</dbReference>
<dbReference type="InterPro" id="IPR020568">
    <property type="entry name" value="Ribosomal_Su5_D2-typ_SF"/>
</dbReference>
<evidence type="ECO:0000256" key="4">
    <source>
        <dbReference type="ARBA" id="ARBA00012745"/>
    </source>
</evidence>
<comment type="similarity">
    <text evidence="3">Belongs to the LpxC family.</text>
</comment>
<evidence type="ECO:0000256" key="11">
    <source>
        <dbReference type="ARBA" id="ARBA00024535"/>
    </source>
</evidence>
<accession>A0A2K1KSX2</accession>
<dbReference type="STRING" id="3218.A0A2K1KSX2"/>
<dbReference type="Gene3D" id="3.30.1700.10">
    <property type="entry name" value="lpxc deacetylase, domain 2"/>
    <property type="match status" value="1"/>
</dbReference>
<dbReference type="GO" id="GO:0005739">
    <property type="term" value="C:mitochondrion"/>
    <property type="evidence" value="ECO:0000318"/>
    <property type="project" value="GO_Central"/>
</dbReference>
<dbReference type="InterPro" id="IPR004463">
    <property type="entry name" value="UDP-acyl_GlcNac_deAcase"/>
</dbReference>
<keyword evidence="7" id="KW-0479">Metal-binding</keyword>
<dbReference type="SUPFAM" id="SSF54211">
    <property type="entry name" value="Ribosomal protein S5 domain 2-like"/>
    <property type="match status" value="2"/>
</dbReference>
<comment type="cofactor">
    <cofactor evidence="1">
        <name>Zn(2+)</name>
        <dbReference type="ChEBI" id="CHEBI:29105"/>
    </cofactor>
</comment>
<name>A0A2K1KSX2_PHYPA</name>
<dbReference type="PaxDb" id="3218-PP1S1_376V6.1"/>
<reference evidence="14" key="3">
    <citation type="submission" date="2020-12" db="UniProtKB">
        <authorList>
            <consortium name="EnsemblPlants"/>
        </authorList>
    </citation>
    <scope>IDENTIFICATION</scope>
</reference>
<evidence type="ECO:0000256" key="2">
    <source>
        <dbReference type="ARBA" id="ARBA00005002"/>
    </source>
</evidence>
<comment type="function">
    <text evidence="12">Involved in the biosynthesis of lipid A, a phosphorylated glycolipid that in bacteria anchors the lipopolysaccharide to the outer membrane of the cell. Lipid A-like molecules in plants may serve as structural components of the outer membranes of mitochondria and/or chloroplasts, or may be involved in signal transduction or plant defense responses.</text>
</comment>
<reference evidence="13 15" key="2">
    <citation type="journal article" date="2018" name="Plant J.">
        <title>The Physcomitrella patens chromosome-scale assembly reveals moss genome structure and evolution.</title>
        <authorList>
            <person name="Lang D."/>
            <person name="Ullrich K.K."/>
            <person name="Murat F."/>
            <person name="Fuchs J."/>
            <person name="Jenkins J."/>
            <person name="Haas F.B."/>
            <person name="Piednoel M."/>
            <person name="Gundlach H."/>
            <person name="Van Bel M."/>
            <person name="Meyberg R."/>
            <person name="Vives C."/>
            <person name="Morata J."/>
            <person name="Symeonidi A."/>
            <person name="Hiss M."/>
            <person name="Muchero W."/>
            <person name="Kamisugi Y."/>
            <person name="Saleh O."/>
            <person name="Blanc G."/>
            <person name="Decker E.L."/>
            <person name="van Gessel N."/>
            <person name="Grimwood J."/>
            <person name="Hayes R.D."/>
            <person name="Graham S.W."/>
            <person name="Gunter L.E."/>
            <person name="McDaniel S.F."/>
            <person name="Hoernstein S.N.W."/>
            <person name="Larsson A."/>
            <person name="Li F.W."/>
            <person name="Perroud P.F."/>
            <person name="Phillips J."/>
            <person name="Ranjan P."/>
            <person name="Rokshar D.S."/>
            <person name="Rothfels C.J."/>
            <person name="Schneider L."/>
            <person name="Shu S."/>
            <person name="Stevenson D.W."/>
            <person name="Thummler F."/>
            <person name="Tillich M."/>
            <person name="Villarreal Aguilar J.C."/>
            <person name="Widiez T."/>
            <person name="Wong G.K."/>
            <person name="Wymore A."/>
            <person name="Zhang Y."/>
            <person name="Zimmer A.D."/>
            <person name="Quatrano R.S."/>
            <person name="Mayer K.F.X."/>
            <person name="Goodstein D."/>
            <person name="Casacuberta J.M."/>
            <person name="Vandepoele K."/>
            <person name="Reski R."/>
            <person name="Cuming A.C."/>
            <person name="Tuskan G.A."/>
            <person name="Maumus F."/>
            <person name="Salse J."/>
            <person name="Schmutz J."/>
            <person name="Rensing S.A."/>
        </authorList>
    </citation>
    <scope>NUCLEOTIDE SEQUENCE [LARGE SCALE GENOMIC DNA]</scope>
    <source>
        <strain evidence="14 15">cv. Gransden 2004</strain>
    </source>
</reference>
<protein>
    <recommendedName>
        <fullName evidence="4">UDP-3-O-acyl-N-acetylglucosamine deacetylase</fullName>
        <ecNumber evidence="4">3.5.1.108</ecNumber>
    </recommendedName>
</protein>
<dbReference type="EnsemblPlants" id="Pp3c3_1850V3.2">
    <property type="protein sequence ID" value="PAC:32944669.CDS.1"/>
    <property type="gene ID" value="Pp3c3_1850"/>
</dbReference>
<dbReference type="OrthoDB" id="10265200at2759"/>
<dbReference type="GeneID" id="112280499"/>
<dbReference type="GO" id="GO:0016020">
    <property type="term" value="C:membrane"/>
    <property type="evidence" value="ECO:0007669"/>
    <property type="project" value="GOC"/>
</dbReference>
<reference evidence="13 15" key="1">
    <citation type="journal article" date="2008" name="Science">
        <title>The Physcomitrella genome reveals evolutionary insights into the conquest of land by plants.</title>
        <authorList>
            <person name="Rensing S."/>
            <person name="Lang D."/>
            <person name="Zimmer A."/>
            <person name="Terry A."/>
            <person name="Salamov A."/>
            <person name="Shapiro H."/>
            <person name="Nishiyama T."/>
            <person name="Perroud P.-F."/>
            <person name="Lindquist E."/>
            <person name="Kamisugi Y."/>
            <person name="Tanahashi T."/>
            <person name="Sakakibara K."/>
            <person name="Fujita T."/>
            <person name="Oishi K."/>
            <person name="Shin-I T."/>
            <person name="Kuroki Y."/>
            <person name="Toyoda A."/>
            <person name="Suzuki Y."/>
            <person name="Hashimoto A."/>
            <person name="Yamaguchi K."/>
            <person name="Sugano A."/>
            <person name="Kohara Y."/>
            <person name="Fujiyama A."/>
            <person name="Anterola A."/>
            <person name="Aoki S."/>
            <person name="Ashton N."/>
            <person name="Barbazuk W.B."/>
            <person name="Barker E."/>
            <person name="Bennetzen J."/>
            <person name="Bezanilla M."/>
            <person name="Blankenship R."/>
            <person name="Cho S.H."/>
            <person name="Dutcher S."/>
            <person name="Estelle M."/>
            <person name="Fawcett J.A."/>
            <person name="Gundlach H."/>
            <person name="Hanada K."/>
            <person name="Heyl A."/>
            <person name="Hicks K.A."/>
            <person name="Hugh J."/>
            <person name="Lohr M."/>
            <person name="Mayer K."/>
            <person name="Melkozernov A."/>
            <person name="Murata T."/>
            <person name="Nelson D."/>
            <person name="Pils B."/>
            <person name="Prigge M."/>
            <person name="Reiss B."/>
            <person name="Renner T."/>
            <person name="Rombauts S."/>
            <person name="Rushton P."/>
            <person name="Sanderfoot A."/>
            <person name="Schween G."/>
            <person name="Shiu S.-H."/>
            <person name="Stueber K."/>
            <person name="Theodoulou F.L."/>
            <person name="Tu H."/>
            <person name="Van de Peer Y."/>
            <person name="Verrier P.J."/>
            <person name="Waters E."/>
            <person name="Wood A."/>
            <person name="Yang L."/>
            <person name="Cove D."/>
            <person name="Cuming A."/>
            <person name="Hasebe M."/>
            <person name="Lucas S."/>
            <person name="Mishler D.B."/>
            <person name="Reski R."/>
            <person name="Grigoriev I."/>
            <person name="Quatrano R.S."/>
            <person name="Boore J.L."/>
        </authorList>
    </citation>
    <scope>NUCLEOTIDE SEQUENCE [LARGE SCALE GENOMIC DNA]</scope>
    <source>
        <strain evidence="14 15">cv. Gransden 2004</strain>
    </source>
</reference>